<evidence type="ECO:0000256" key="1">
    <source>
        <dbReference type="ARBA" id="ARBA00003279"/>
    </source>
</evidence>
<keyword evidence="5 8" id="KW-0812">Transmembrane</keyword>
<dbReference type="InterPro" id="IPR020846">
    <property type="entry name" value="MFS_dom"/>
</dbReference>
<keyword evidence="6 8" id="KW-1133">Transmembrane helix</keyword>
<name>A0A1M7MD96_9BURK</name>
<evidence type="ECO:0000256" key="4">
    <source>
        <dbReference type="ARBA" id="ARBA00022448"/>
    </source>
</evidence>
<feature type="transmembrane region" description="Helical" evidence="8">
    <location>
        <begin position="131"/>
        <end position="155"/>
    </location>
</feature>
<gene>
    <name evidence="10" type="ORF">SAMN05192549_103127</name>
</gene>
<proteinExistence type="inferred from homology"/>
<dbReference type="Gene3D" id="1.20.1250.20">
    <property type="entry name" value="MFS general substrate transporter like domains"/>
    <property type="match status" value="1"/>
</dbReference>
<dbReference type="PRINTS" id="PR01035">
    <property type="entry name" value="TCRTETA"/>
</dbReference>
<feature type="transmembrane region" description="Helical" evidence="8">
    <location>
        <begin position="73"/>
        <end position="92"/>
    </location>
</feature>
<keyword evidence="4" id="KW-0813">Transport</keyword>
<evidence type="ECO:0000313" key="10">
    <source>
        <dbReference type="EMBL" id="SHM88848.1"/>
    </source>
</evidence>
<feature type="transmembrane region" description="Helical" evidence="8">
    <location>
        <begin position="278"/>
        <end position="296"/>
    </location>
</feature>
<evidence type="ECO:0000256" key="7">
    <source>
        <dbReference type="ARBA" id="ARBA00023136"/>
    </source>
</evidence>
<dbReference type="OrthoDB" id="9814026at2"/>
<accession>A0A1M7MD96</accession>
<feature type="transmembrane region" description="Helical" evidence="8">
    <location>
        <begin position="98"/>
        <end position="119"/>
    </location>
</feature>
<feature type="transmembrane region" description="Helical" evidence="8">
    <location>
        <begin position="42"/>
        <end position="61"/>
    </location>
</feature>
<dbReference type="PANTHER" id="PTHR23504:SF15">
    <property type="entry name" value="MAJOR FACILITATOR SUPERFAMILY (MFS) PROFILE DOMAIN-CONTAINING PROTEIN"/>
    <property type="match status" value="1"/>
</dbReference>
<sequence length="394" mass="41470">MNRALATIFSTVVLSAIGIGLTMPIIPQLMRDVGHTSELGWRFGAFTGLYALMQFIFSPILGVLSDRYGRRPILLLSLAGAVVDYLFMAIAPSLSLLFVGRAIAGITGASMAVTSAYIADVTPEDQRSRRYGQLGACFGIGFIIGPIIGGLLGAYWVRAPFLAAAAMNALNLLLTLWLVKESHTRQDNTAPAERISFNPLSNLRWAASFKALLPLIGAYVVLVLVGEIGGTIWVLYGEDKFAWDSWTIGLSLAGFGAFHAVAQAFIAGPIAERWGERAALLIGMVSDGTAYVVLALASHGWIAFALMPLFCLGGIGAPALQSLVSGSVGPDQQGKLQGVLASSASLASVIGPVGISTIYFASRGTFPGLVWLIGASLYLLCLPVLVRKPAPAAV</sequence>
<dbReference type="CDD" id="cd17388">
    <property type="entry name" value="MFS_TetA"/>
    <property type="match status" value="1"/>
</dbReference>
<dbReference type="PROSITE" id="PS50850">
    <property type="entry name" value="MFS"/>
    <property type="match status" value="1"/>
</dbReference>
<dbReference type="PROSITE" id="PS00216">
    <property type="entry name" value="SUGAR_TRANSPORT_1"/>
    <property type="match status" value="1"/>
</dbReference>
<dbReference type="GO" id="GO:0022857">
    <property type="term" value="F:transmembrane transporter activity"/>
    <property type="evidence" value="ECO:0007669"/>
    <property type="project" value="InterPro"/>
</dbReference>
<evidence type="ECO:0000256" key="6">
    <source>
        <dbReference type="ARBA" id="ARBA00022989"/>
    </source>
</evidence>
<feature type="domain" description="Major facilitator superfamily (MFS) profile" evidence="9">
    <location>
        <begin position="4"/>
        <end position="392"/>
    </location>
</feature>
<dbReference type="Pfam" id="PF07690">
    <property type="entry name" value="MFS_1"/>
    <property type="match status" value="1"/>
</dbReference>
<feature type="transmembrane region" description="Helical" evidence="8">
    <location>
        <begin position="302"/>
        <end position="324"/>
    </location>
</feature>
<dbReference type="InterPro" id="IPR001958">
    <property type="entry name" value="Tet-R_TetA/multi-R_MdtG-like"/>
</dbReference>
<dbReference type="PANTHER" id="PTHR23504">
    <property type="entry name" value="MAJOR FACILITATOR SUPERFAMILY DOMAIN-CONTAINING PROTEIN 10"/>
    <property type="match status" value="1"/>
</dbReference>
<evidence type="ECO:0000256" key="3">
    <source>
        <dbReference type="ARBA" id="ARBA00007520"/>
    </source>
</evidence>
<dbReference type="InterPro" id="IPR005829">
    <property type="entry name" value="Sugar_transporter_CS"/>
</dbReference>
<feature type="transmembrane region" description="Helical" evidence="8">
    <location>
        <begin position="336"/>
        <end position="362"/>
    </location>
</feature>
<comment type="similarity">
    <text evidence="3">Belongs to the major facilitator superfamily. TCR/Tet family.</text>
</comment>
<dbReference type="RefSeq" id="WP_072782964.1">
    <property type="nucleotide sequence ID" value="NZ_FRCX01000003.1"/>
</dbReference>
<dbReference type="SUPFAM" id="SSF103473">
    <property type="entry name" value="MFS general substrate transporter"/>
    <property type="match status" value="1"/>
</dbReference>
<evidence type="ECO:0000256" key="5">
    <source>
        <dbReference type="ARBA" id="ARBA00022692"/>
    </source>
</evidence>
<feature type="transmembrane region" description="Helical" evidence="8">
    <location>
        <begin position="248"/>
        <end position="266"/>
    </location>
</feature>
<dbReference type="AlphaFoldDB" id="A0A1M7MD96"/>
<evidence type="ECO:0000256" key="2">
    <source>
        <dbReference type="ARBA" id="ARBA00004141"/>
    </source>
</evidence>
<reference evidence="11" key="1">
    <citation type="submission" date="2016-11" db="EMBL/GenBank/DDBJ databases">
        <authorList>
            <person name="Varghese N."/>
            <person name="Submissions S."/>
        </authorList>
    </citation>
    <scope>NUCLEOTIDE SEQUENCE [LARGE SCALE GENOMIC DNA]</scope>
    <source>
        <strain evidence="11">Sac-22</strain>
    </source>
</reference>
<dbReference type="InterPro" id="IPR011701">
    <property type="entry name" value="MFS"/>
</dbReference>
<dbReference type="NCBIfam" id="NF012174">
    <property type="entry name" value="tet_MFS_A_B_C_D"/>
    <property type="match status" value="1"/>
</dbReference>
<feature type="transmembrane region" description="Helical" evidence="8">
    <location>
        <begin position="161"/>
        <end position="179"/>
    </location>
</feature>
<comment type="subcellular location">
    <subcellularLocation>
        <location evidence="2">Membrane</location>
        <topology evidence="2">Multi-pass membrane protein</topology>
    </subcellularLocation>
</comment>
<keyword evidence="11" id="KW-1185">Reference proteome</keyword>
<feature type="transmembrane region" description="Helical" evidence="8">
    <location>
        <begin position="211"/>
        <end position="236"/>
    </location>
</feature>
<dbReference type="GO" id="GO:0016020">
    <property type="term" value="C:membrane"/>
    <property type="evidence" value="ECO:0007669"/>
    <property type="project" value="UniProtKB-SubCell"/>
</dbReference>
<keyword evidence="7 8" id="KW-0472">Membrane</keyword>
<dbReference type="EMBL" id="FRCX01000003">
    <property type="protein sequence ID" value="SHM88848.1"/>
    <property type="molecule type" value="Genomic_DNA"/>
</dbReference>
<dbReference type="Proteomes" id="UP000184339">
    <property type="component" value="Unassembled WGS sequence"/>
</dbReference>
<organism evidence="10 11">
    <name type="scientific">Duganella sacchari</name>
    <dbReference type="NCBI Taxonomy" id="551987"/>
    <lineage>
        <taxon>Bacteria</taxon>
        <taxon>Pseudomonadati</taxon>
        <taxon>Pseudomonadota</taxon>
        <taxon>Betaproteobacteria</taxon>
        <taxon>Burkholderiales</taxon>
        <taxon>Oxalobacteraceae</taxon>
        <taxon>Telluria group</taxon>
        <taxon>Duganella</taxon>
    </lineage>
</organism>
<feature type="transmembrane region" description="Helical" evidence="8">
    <location>
        <begin position="368"/>
        <end position="386"/>
    </location>
</feature>
<comment type="function">
    <text evidence="1">Resistance to tetracycline by an active tetracycline efflux. This is an energy-dependent process that decreases the accumulation of the antibiotic in whole cells. This protein functions as a metal-tetracycline/H(+) antiporter.</text>
</comment>
<dbReference type="InterPro" id="IPR036259">
    <property type="entry name" value="MFS_trans_sf"/>
</dbReference>
<evidence type="ECO:0000259" key="9">
    <source>
        <dbReference type="PROSITE" id="PS50850"/>
    </source>
</evidence>
<dbReference type="STRING" id="551987.SAMN05192549_103127"/>
<evidence type="ECO:0000256" key="8">
    <source>
        <dbReference type="SAM" id="Phobius"/>
    </source>
</evidence>
<protein>
    <submittedName>
        <fullName evidence="10">MFS transporter, DHA1 family, tetracycline resistance protein</fullName>
    </submittedName>
</protein>
<evidence type="ECO:0000313" key="11">
    <source>
        <dbReference type="Proteomes" id="UP000184339"/>
    </source>
</evidence>